<keyword evidence="2" id="KW-1185">Reference proteome</keyword>
<dbReference type="RefSeq" id="WP_255035251.1">
    <property type="nucleotide sequence ID" value="NZ_RJUF01000001.1"/>
</dbReference>
<dbReference type="Proteomes" id="UP001204144">
    <property type="component" value="Unassembled WGS sequence"/>
</dbReference>
<sequence length="251" mass="27014">MARQKGLIKLDGTIGGITFYKSQDGYLAREKGGVDGDRIANDPNFQRTRENGAEFGAAGKAGRMLRTAFRNVLASSADNRMVGRLTAEMVKVIQADVTNTRGQRNVIDGEAELLTGFDFNIKGKLRNTLYAPYTNSIDRVSGALEVVIPSFVPANMIAAPGGATHFKIESAGSEIDFENETFSTETSETSIIALDGTATAAITLTNTITANSTHPLFLVLGLEFFQEVNGQMYSLKNGMFNCLNLVNVNGV</sequence>
<evidence type="ECO:0000313" key="1">
    <source>
        <dbReference type="EMBL" id="MCP9761515.1"/>
    </source>
</evidence>
<accession>A0AAE3KVP7</accession>
<comment type="caution">
    <text evidence="1">The sequence shown here is derived from an EMBL/GenBank/DDBJ whole genome shotgun (WGS) entry which is preliminary data.</text>
</comment>
<protein>
    <submittedName>
        <fullName evidence="1">Uncharacterized protein</fullName>
    </submittedName>
</protein>
<dbReference type="EMBL" id="RJUF01000001">
    <property type="protein sequence ID" value="MCP9761515.1"/>
    <property type="molecule type" value="Genomic_DNA"/>
</dbReference>
<name>A0AAE3KVP7_9BACT</name>
<gene>
    <name evidence="1" type="ORF">EGI31_01015</name>
</gene>
<proteinExistence type="predicted"/>
<reference evidence="1 2" key="1">
    <citation type="submission" date="2018-11" db="EMBL/GenBank/DDBJ databases">
        <title>Novel bacteria species description.</title>
        <authorList>
            <person name="Han J.-H."/>
        </authorList>
    </citation>
    <scope>NUCLEOTIDE SEQUENCE [LARGE SCALE GENOMIC DNA]</scope>
    <source>
        <strain evidence="1 2">KCTC23259</strain>
    </source>
</reference>
<evidence type="ECO:0000313" key="2">
    <source>
        <dbReference type="Proteomes" id="UP001204144"/>
    </source>
</evidence>
<organism evidence="1 2">
    <name type="scientific">Lacihabitans soyangensis</name>
    <dbReference type="NCBI Taxonomy" id="869394"/>
    <lineage>
        <taxon>Bacteria</taxon>
        <taxon>Pseudomonadati</taxon>
        <taxon>Bacteroidota</taxon>
        <taxon>Cytophagia</taxon>
        <taxon>Cytophagales</taxon>
        <taxon>Leadbetterellaceae</taxon>
        <taxon>Lacihabitans</taxon>
    </lineage>
</organism>
<dbReference type="AlphaFoldDB" id="A0AAE3KVP7"/>